<reference evidence="5 6" key="1">
    <citation type="submission" date="2018-05" db="EMBL/GenBank/DDBJ databases">
        <title>Genomic Encyclopedia of Archaeal and Bacterial Type Strains, Phase II (KMG-II): from individual species to whole genera.</title>
        <authorList>
            <person name="Goeker M."/>
        </authorList>
    </citation>
    <scope>NUCLEOTIDE SEQUENCE [LARGE SCALE GENOMIC DNA]</scope>
    <source>
        <strain evidence="5 6">DSM 19975</strain>
    </source>
</reference>
<dbReference type="Proteomes" id="UP000245678">
    <property type="component" value="Unassembled WGS sequence"/>
</dbReference>
<evidence type="ECO:0000256" key="2">
    <source>
        <dbReference type="ARBA" id="ARBA00023012"/>
    </source>
</evidence>
<dbReference type="PANTHER" id="PTHR44591:SF14">
    <property type="entry name" value="PROTEIN PILG"/>
    <property type="match status" value="1"/>
</dbReference>
<proteinExistence type="predicted"/>
<evidence type="ECO:0000256" key="3">
    <source>
        <dbReference type="PROSITE-ProRule" id="PRU00169"/>
    </source>
</evidence>
<organism evidence="5 6">
    <name type="scientific">Mucilaginibacter oryzae</name>
    <dbReference type="NCBI Taxonomy" id="468058"/>
    <lineage>
        <taxon>Bacteria</taxon>
        <taxon>Pseudomonadati</taxon>
        <taxon>Bacteroidota</taxon>
        <taxon>Sphingobacteriia</taxon>
        <taxon>Sphingobacteriales</taxon>
        <taxon>Sphingobacteriaceae</taxon>
        <taxon>Mucilaginibacter</taxon>
    </lineage>
</organism>
<dbReference type="InterPro" id="IPR001789">
    <property type="entry name" value="Sig_transdc_resp-reg_receiver"/>
</dbReference>
<sequence>MDKFCQGNGVVNQTFSVLHVDSDMLMRKILKKTVPDNFFRLDSAADGREAFRLLDQNQYDIVITEMHMHFANGYEIVNRILCNSPRSTVIITSNMSFFHIRDGLDIPRENYFKKPLVIGKLMERIKAVLVPKYEPINGSGLEKLCYEEVQIPVPVFTDDEVFSAVKGRVTSVMGVPIEMAVPEETSPYYTWAAEPEKVEVTAELPVGIPGEEIVIRRPVPIADPAISGKRWW</sequence>
<evidence type="ECO:0000256" key="1">
    <source>
        <dbReference type="ARBA" id="ARBA00022553"/>
    </source>
</evidence>
<dbReference type="GO" id="GO:0000160">
    <property type="term" value="P:phosphorelay signal transduction system"/>
    <property type="evidence" value="ECO:0007669"/>
    <property type="project" value="UniProtKB-KW"/>
</dbReference>
<evidence type="ECO:0000259" key="4">
    <source>
        <dbReference type="PROSITE" id="PS50110"/>
    </source>
</evidence>
<dbReference type="Gene3D" id="3.40.50.2300">
    <property type="match status" value="1"/>
</dbReference>
<dbReference type="PROSITE" id="PS50110">
    <property type="entry name" value="RESPONSE_REGULATORY"/>
    <property type="match status" value="1"/>
</dbReference>
<dbReference type="AlphaFoldDB" id="A0A316H1L1"/>
<keyword evidence="2" id="KW-0902">Two-component regulatory system</keyword>
<dbReference type="PANTHER" id="PTHR44591">
    <property type="entry name" value="STRESS RESPONSE REGULATOR PROTEIN 1"/>
    <property type="match status" value="1"/>
</dbReference>
<dbReference type="SUPFAM" id="SSF52172">
    <property type="entry name" value="CheY-like"/>
    <property type="match status" value="1"/>
</dbReference>
<dbReference type="InterPro" id="IPR011006">
    <property type="entry name" value="CheY-like_superfamily"/>
</dbReference>
<accession>A0A316H1L1</accession>
<dbReference type="InterPro" id="IPR050595">
    <property type="entry name" value="Bact_response_regulator"/>
</dbReference>
<gene>
    <name evidence="5" type="ORF">LX99_04519</name>
</gene>
<dbReference type="EMBL" id="QGHA01000014">
    <property type="protein sequence ID" value="PWK70812.1"/>
    <property type="molecule type" value="Genomic_DNA"/>
</dbReference>
<name>A0A316H1L1_9SPHI</name>
<evidence type="ECO:0000313" key="5">
    <source>
        <dbReference type="EMBL" id="PWK70812.1"/>
    </source>
</evidence>
<evidence type="ECO:0000313" key="6">
    <source>
        <dbReference type="Proteomes" id="UP000245678"/>
    </source>
</evidence>
<dbReference type="CDD" id="cd00156">
    <property type="entry name" value="REC"/>
    <property type="match status" value="1"/>
</dbReference>
<keyword evidence="1" id="KW-0597">Phosphoprotein</keyword>
<feature type="domain" description="Response regulatory" evidence="4">
    <location>
        <begin position="16"/>
        <end position="129"/>
    </location>
</feature>
<dbReference type="RefSeq" id="WP_109609855.1">
    <property type="nucleotide sequence ID" value="NZ_QGHA01000014.1"/>
</dbReference>
<dbReference type="Pfam" id="PF00072">
    <property type="entry name" value="Response_reg"/>
    <property type="match status" value="1"/>
</dbReference>
<comment type="caution">
    <text evidence="3">Lacks conserved residue(s) required for the propagation of feature annotation.</text>
</comment>
<dbReference type="SMART" id="SM00448">
    <property type="entry name" value="REC"/>
    <property type="match status" value="1"/>
</dbReference>
<protein>
    <submittedName>
        <fullName evidence="5">Response regulator receiver domain-containing protein</fullName>
    </submittedName>
</protein>
<keyword evidence="6" id="KW-1185">Reference proteome</keyword>
<comment type="caution">
    <text evidence="5">The sequence shown here is derived from an EMBL/GenBank/DDBJ whole genome shotgun (WGS) entry which is preliminary data.</text>
</comment>